<evidence type="ECO:0000256" key="1">
    <source>
        <dbReference type="SAM" id="MobiDB-lite"/>
    </source>
</evidence>
<dbReference type="PANTHER" id="PTHR33264:SF25">
    <property type="entry name" value="PROTEIN, PUTATIVE-RELATED"/>
    <property type="match status" value="1"/>
</dbReference>
<evidence type="ECO:0000313" key="3">
    <source>
        <dbReference type="EnsemblPlants" id="KRH22594"/>
    </source>
</evidence>
<dbReference type="KEGG" id="gmx:102665048"/>
<dbReference type="PANTHER" id="PTHR33264">
    <property type="entry name" value="EXPRESSED PROTEIN"/>
    <property type="match status" value="1"/>
</dbReference>
<evidence type="ECO:0000313" key="2">
    <source>
        <dbReference type="EMBL" id="KRH22594.1"/>
    </source>
</evidence>
<dbReference type="EMBL" id="CM000846">
    <property type="protein sequence ID" value="KRH22594.1"/>
    <property type="molecule type" value="Genomic_DNA"/>
</dbReference>
<dbReference type="EnsemblPlants" id="KRH22594">
    <property type="protein sequence ID" value="KRH22594"/>
    <property type="gene ID" value="GLYMA_13G310800"/>
</dbReference>
<gene>
    <name evidence="3" type="primary">LOC102665048</name>
    <name evidence="2" type="ORF">GLYMA_13G310800</name>
</gene>
<evidence type="ECO:0000313" key="4">
    <source>
        <dbReference type="Proteomes" id="UP000008827"/>
    </source>
</evidence>
<proteinExistence type="predicted"/>
<dbReference type="Proteomes" id="UP000008827">
    <property type="component" value="Chromosome 13"/>
</dbReference>
<dbReference type="HOGENOM" id="CLU_101146_1_0_1"/>
<organism evidence="2">
    <name type="scientific">Glycine max</name>
    <name type="common">Soybean</name>
    <name type="synonym">Glycine hispida</name>
    <dbReference type="NCBI Taxonomy" id="3847"/>
    <lineage>
        <taxon>Eukaryota</taxon>
        <taxon>Viridiplantae</taxon>
        <taxon>Streptophyta</taxon>
        <taxon>Embryophyta</taxon>
        <taxon>Tracheophyta</taxon>
        <taxon>Spermatophyta</taxon>
        <taxon>Magnoliopsida</taxon>
        <taxon>eudicotyledons</taxon>
        <taxon>Gunneridae</taxon>
        <taxon>Pentapetalae</taxon>
        <taxon>rosids</taxon>
        <taxon>fabids</taxon>
        <taxon>Fabales</taxon>
        <taxon>Fabaceae</taxon>
        <taxon>Papilionoideae</taxon>
        <taxon>50 kb inversion clade</taxon>
        <taxon>NPAAA clade</taxon>
        <taxon>indigoferoid/millettioid clade</taxon>
        <taxon>Phaseoleae</taxon>
        <taxon>Glycine</taxon>
        <taxon>Glycine subgen. Soja</taxon>
    </lineage>
</organism>
<protein>
    <submittedName>
        <fullName evidence="2 3">Uncharacterized protein</fullName>
    </submittedName>
</protein>
<reference evidence="2" key="3">
    <citation type="submission" date="2018-07" db="EMBL/GenBank/DDBJ databases">
        <title>WGS assembly of Glycine max.</title>
        <authorList>
            <person name="Schmutz J."/>
            <person name="Cannon S."/>
            <person name="Schlueter J."/>
            <person name="Ma J."/>
            <person name="Mitros T."/>
            <person name="Nelson W."/>
            <person name="Hyten D."/>
            <person name="Song Q."/>
            <person name="Thelen J."/>
            <person name="Cheng J."/>
            <person name="Xu D."/>
            <person name="Hellsten U."/>
            <person name="May G."/>
            <person name="Yu Y."/>
            <person name="Sakurai T."/>
            <person name="Umezawa T."/>
            <person name="Bhattacharyya M."/>
            <person name="Sandhu D."/>
            <person name="Valliyodan B."/>
            <person name="Lindquist E."/>
            <person name="Peto M."/>
            <person name="Grant D."/>
            <person name="Shu S."/>
            <person name="Goodstein D."/>
            <person name="Barry K."/>
            <person name="Futrell-Griggs M."/>
            <person name="Abernathy B."/>
            <person name="Du J."/>
            <person name="Tian Z."/>
            <person name="Zhu L."/>
            <person name="Gill N."/>
            <person name="Joshi T."/>
            <person name="Libault M."/>
            <person name="Sethuraman A."/>
            <person name="Zhang X."/>
            <person name="Shinozaki K."/>
            <person name="Nguyen H."/>
            <person name="Wing R."/>
            <person name="Cregan P."/>
            <person name="Specht J."/>
            <person name="Grimwood J."/>
            <person name="Rokhsar D."/>
            <person name="Stacey G."/>
            <person name="Shoemaker R."/>
            <person name="Jackson S."/>
        </authorList>
    </citation>
    <scope>NUCLEOTIDE SEQUENCE</scope>
    <source>
        <tissue evidence="2">Callus</tissue>
    </source>
</reference>
<reference evidence="3" key="2">
    <citation type="submission" date="2018-02" db="UniProtKB">
        <authorList>
            <consortium name="EnsemblPlants"/>
        </authorList>
    </citation>
    <scope>IDENTIFICATION</scope>
    <source>
        <strain evidence="3">Williams 82</strain>
    </source>
</reference>
<dbReference type="OrthoDB" id="695262at2759"/>
<dbReference type="AlphaFoldDB" id="I1M466"/>
<accession>I1M466</accession>
<sequence length="159" mass="17655">MTQKILLRSPPVTRRRERRRVGEVAGNATAECAAVCCCVPLTVMDMVVLATYKLPAGLLKKAMHKRKGRLLQKRKKKTEALLDHGPVKADNSGHGLGLGLGLGSTLEEHLAKEVAEEKLEASRLEDEMWAQFNGTGFWRSASQRHHQQQTDGESCQELQ</sequence>
<feature type="compositionally biased region" description="Polar residues" evidence="1">
    <location>
        <begin position="149"/>
        <end position="159"/>
    </location>
</feature>
<dbReference type="Gramene" id="KRH22594">
    <property type="protein sequence ID" value="KRH22594"/>
    <property type="gene ID" value="GLYMA_13G310800"/>
</dbReference>
<reference evidence="2 3" key="1">
    <citation type="journal article" date="2010" name="Nature">
        <title>Genome sequence of the palaeopolyploid soybean.</title>
        <authorList>
            <person name="Schmutz J."/>
            <person name="Cannon S.B."/>
            <person name="Schlueter J."/>
            <person name="Ma J."/>
            <person name="Mitros T."/>
            <person name="Nelson W."/>
            <person name="Hyten D.L."/>
            <person name="Song Q."/>
            <person name="Thelen J.J."/>
            <person name="Cheng J."/>
            <person name="Xu D."/>
            <person name="Hellsten U."/>
            <person name="May G.D."/>
            <person name="Yu Y."/>
            <person name="Sakurai T."/>
            <person name="Umezawa T."/>
            <person name="Bhattacharyya M.K."/>
            <person name="Sandhu D."/>
            <person name="Valliyodan B."/>
            <person name="Lindquist E."/>
            <person name="Peto M."/>
            <person name="Grant D."/>
            <person name="Shu S."/>
            <person name="Goodstein D."/>
            <person name="Barry K."/>
            <person name="Futrell-Griggs M."/>
            <person name="Abernathy B."/>
            <person name="Du J."/>
            <person name="Tian Z."/>
            <person name="Zhu L."/>
            <person name="Gill N."/>
            <person name="Joshi T."/>
            <person name="Libault M."/>
            <person name="Sethuraman A."/>
            <person name="Zhang X.-C."/>
            <person name="Shinozaki K."/>
            <person name="Nguyen H.T."/>
            <person name="Wing R.A."/>
            <person name="Cregan P."/>
            <person name="Specht J."/>
            <person name="Grimwood J."/>
            <person name="Rokhsar D."/>
            <person name="Stacey G."/>
            <person name="Shoemaker R.C."/>
            <person name="Jackson S.A."/>
        </authorList>
    </citation>
    <scope>NUCLEOTIDE SEQUENCE [LARGE SCALE GENOMIC DNA]</scope>
    <source>
        <strain evidence="3">cv. Williams 82</strain>
        <tissue evidence="2">Callus</tissue>
    </source>
</reference>
<dbReference type="GeneID" id="102665048"/>
<dbReference type="RefSeq" id="XP_006594906.1">
    <property type="nucleotide sequence ID" value="XM_006594843.4"/>
</dbReference>
<feature type="region of interest" description="Disordered" evidence="1">
    <location>
        <begin position="140"/>
        <end position="159"/>
    </location>
</feature>
<dbReference type="PaxDb" id="3847-GLYMA13G38710.1"/>
<dbReference type="OMA" id="MPARVHH"/>
<dbReference type="eggNOG" id="ENOG502S1Z8">
    <property type="taxonomic scope" value="Eukaryota"/>
</dbReference>
<name>I1M466_SOYBN</name>
<keyword evidence="4" id="KW-1185">Reference proteome</keyword>